<evidence type="ECO:0000256" key="8">
    <source>
        <dbReference type="ARBA" id="ARBA00022679"/>
    </source>
</evidence>
<dbReference type="PANTHER" id="PTHR12726">
    <property type="entry name" value="CERAMIDE GLUCOSYLTRANSFERASE"/>
    <property type="match status" value="1"/>
</dbReference>
<dbReference type="GO" id="GO:0008120">
    <property type="term" value="F:ceramide glucosyltransferase activity"/>
    <property type="evidence" value="ECO:0007669"/>
    <property type="project" value="UniProtKB-EC"/>
</dbReference>
<evidence type="ECO:0000313" key="18">
    <source>
        <dbReference type="Proteomes" id="UP001201980"/>
    </source>
</evidence>
<name>A0AAD5RV13_9PEZI</name>
<evidence type="ECO:0000256" key="3">
    <source>
        <dbReference type="ARBA" id="ARBA00004991"/>
    </source>
</evidence>
<evidence type="ECO:0000256" key="13">
    <source>
        <dbReference type="ARBA" id="ARBA00031543"/>
    </source>
</evidence>
<comment type="caution">
    <text evidence="17">The sequence shown here is derived from an EMBL/GenBank/DDBJ whole genome shotgun (WGS) entry which is preliminary data.</text>
</comment>
<dbReference type="InterPro" id="IPR025993">
    <property type="entry name" value="Ceramide_glucosylTrfase"/>
</dbReference>
<sequence>MSIISLGFAYVFLGWSFFVLAVQVIGITNLYRYYARPAPTPASPALRDDEVPHITILRPVKGLETDLYECLASTLRQIYPRNKITIYMCVDSTNDPAYPTLRKLLADFPKADARVFVETEDPLLHGPDGHVNNLGPNPKVRNLSHAYREAKGDIVWVVDANIWVGPKVGGRMVDKLCGFVAGGGRAAAYKFVHQLPVVVDTVPPRQSARQDEAQGLLSGESEDALVFAQKESILSHVKKHGGGRLEEMFMATTHAKFYGAINAVGIAPCIVGKSNMWRKSHLLKLTDPNRNPHVNRCPDGLSGLDYFSRYICEDHMIGDLLFKSPIAGFKNHGLVQGDIAVQPVSSMSVKAYIARRVRWLRARKWTVLAATLVEPGVESLLCNFYFSFAATTIPWLSQALGIPQTWRAMGLTWLVGVTTWMVLDWFVFGKLHRGDSTEVDLDTPHFARGTGRVGGLQKRPLCEWLAAWLGRELLALPIWTWAVLLGTTVNWRGNRFKVRPDMSVVELDHAGAGKAPCDRGIMQQGRGVQRTTTPEVEGGLGARSKDRFD</sequence>
<evidence type="ECO:0000256" key="7">
    <source>
        <dbReference type="ARBA" id="ARBA00022676"/>
    </source>
</evidence>
<evidence type="ECO:0000256" key="9">
    <source>
        <dbReference type="ARBA" id="ARBA00022692"/>
    </source>
</evidence>
<keyword evidence="8" id="KW-0808">Transferase</keyword>
<keyword evidence="11 16" id="KW-0472">Membrane</keyword>
<feature type="transmembrane region" description="Helical" evidence="16">
    <location>
        <begin position="6"/>
        <end position="27"/>
    </location>
</feature>
<comment type="similarity">
    <text evidence="4">Belongs to the glycosyltransferase 2 family.</text>
</comment>
<comment type="pathway">
    <text evidence="2">Lipid metabolism; sphingolipid metabolism.</text>
</comment>
<keyword evidence="10 16" id="KW-1133">Transmembrane helix</keyword>
<evidence type="ECO:0000256" key="1">
    <source>
        <dbReference type="ARBA" id="ARBA00004141"/>
    </source>
</evidence>
<keyword evidence="7" id="KW-0328">Glycosyltransferase</keyword>
<reference evidence="17" key="1">
    <citation type="submission" date="2022-07" db="EMBL/GenBank/DDBJ databases">
        <title>Draft genome sequence of Zalerion maritima ATCC 34329, a (micro)plastics degrading marine fungus.</title>
        <authorList>
            <person name="Paco A."/>
            <person name="Goncalves M.F.M."/>
            <person name="Rocha-Santos T.A.P."/>
            <person name="Alves A."/>
        </authorList>
    </citation>
    <scope>NUCLEOTIDE SEQUENCE</scope>
    <source>
        <strain evidence="17">ATCC 34329</strain>
    </source>
</reference>
<comment type="pathway">
    <text evidence="3">Sphingolipid metabolism.</text>
</comment>
<keyword evidence="18" id="KW-1185">Reference proteome</keyword>
<evidence type="ECO:0000256" key="4">
    <source>
        <dbReference type="ARBA" id="ARBA00006739"/>
    </source>
</evidence>
<dbReference type="InterPro" id="IPR029044">
    <property type="entry name" value="Nucleotide-diphossugar_trans"/>
</dbReference>
<comment type="subcellular location">
    <subcellularLocation>
        <location evidence="1">Membrane</location>
        <topology evidence="1">Multi-pass membrane protein</topology>
    </subcellularLocation>
</comment>
<evidence type="ECO:0000256" key="16">
    <source>
        <dbReference type="SAM" id="Phobius"/>
    </source>
</evidence>
<dbReference type="Proteomes" id="UP001201980">
    <property type="component" value="Unassembled WGS sequence"/>
</dbReference>
<evidence type="ECO:0000256" key="15">
    <source>
        <dbReference type="SAM" id="MobiDB-lite"/>
    </source>
</evidence>
<dbReference type="AlphaFoldDB" id="A0AAD5RV13"/>
<evidence type="ECO:0000313" key="17">
    <source>
        <dbReference type="EMBL" id="KAJ2904296.1"/>
    </source>
</evidence>
<accession>A0AAD5RV13</accession>
<dbReference type="PANTHER" id="PTHR12726:SF0">
    <property type="entry name" value="CERAMIDE GLUCOSYLTRANSFERASE"/>
    <property type="match status" value="1"/>
</dbReference>
<organism evidence="17 18">
    <name type="scientific">Zalerion maritima</name>
    <dbReference type="NCBI Taxonomy" id="339359"/>
    <lineage>
        <taxon>Eukaryota</taxon>
        <taxon>Fungi</taxon>
        <taxon>Dikarya</taxon>
        <taxon>Ascomycota</taxon>
        <taxon>Pezizomycotina</taxon>
        <taxon>Sordariomycetes</taxon>
        <taxon>Lulworthiomycetidae</taxon>
        <taxon>Lulworthiales</taxon>
        <taxon>Lulworthiaceae</taxon>
        <taxon>Zalerion</taxon>
    </lineage>
</organism>
<gene>
    <name evidence="17" type="ORF">MKZ38_008355</name>
</gene>
<dbReference type="Gene3D" id="3.90.550.10">
    <property type="entry name" value="Spore Coat Polysaccharide Biosynthesis Protein SpsA, Chain A"/>
    <property type="match status" value="1"/>
</dbReference>
<dbReference type="EMBL" id="JAKWBI020000057">
    <property type="protein sequence ID" value="KAJ2904296.1"/>
    <property type="molecule type" value="Genomic_DNA"/>
</dbReference>
<dbReference type="GO" id="GO:0016020">
    <property type="term" value="C:membrane"/>
    <property type="evidence" value="ECO:0007669"/>
    <property type="project" value="UniProtKB-SubCell"/>
</dbReference>
<evidence type="ECO:0000256" key="11">
    <source>
        <dbReference type="ARBA" id="ARBA00023136"/>
    </source>
</evidence>
<dbReference type="GO" id="GO:0006679">
    <property type="term" value="P:glucosylceramide biosynthetic process"/>
    <property type="evidence" value="ECO:0007669"/>
    <property type="project" value="TreeGrafter"/>
</dbReference>
<evidence type="ECO:0000256" key="6">
    <source>
        <dbReference type="ARBA" id="ARBA00019988"/>
    </source>
</evidence>
<dbReference type="EC" id="2.4.1.80" evidence="5"/>
<evidence type="ECO:0000256" key="14">
    <source>
        <dbReference type="ARBA" id="ARBA00032575"/>
    </source>
</evidence>
<evidence type="ECO:0000256" key="5">
    <source>
        <dbReference type="ARBA" id="ARBA00012699"/>
    </source>
</evidence>
<protein>
    <recommendedName>
        <fullName evidence="6">Ceramide glucosyltransferase</fullName>
        <ecNumber evidence="5">2.4.1.80</ecNumber>
    </recommendedName>
    <alternativeName>
        <fullName evidence="13">Glucosylceramide synthase</fullName>
    </alternativeName>
    <alternativeName>
        <fullName evidence="14">UDP-glucose ceramide glucosyltransferase</fullName>
    </alternativeName>
    <alternativeName>
        <fullName evidence="12">UDP-glucose:N-acylsphingosine D-glucosyltransferase</fullName>
    </alternativeName>
</protein>
<feature type="region of interest" description="Disordered" evidence="15">
    <location>
        <begin position="516"/>
        <end position="549"/>
    </location>
</feature>
<dbReference type="SUPFAM" id="SSF53448">
    <property type="entry name" value="Nucleotide-diphospho-sugar transferases"/>
    <property type="match status" value="1"/>
</dbReference>
<proteinExistence type="inferred from homology"/>
<evidence type="ECO:0000256" key="10">
    <source>
        <dbReference type="ARBA" id="ARBA00022989"/>
    </source>
</evidence>
<evidence type="ECO:0000256" key="12">
    <source>
        <dbReference type="ARBA" id="ARBA00031017"/>
    </source>
</evidence>
<evidence type="ECO:0000256" key="2">
    <source>
        <dbReference type="ARBA" id="ARBA00004760"/>
    </source>
</evidence>
<dbReference type="Pfam" id="PF13506">
    <property type="entry name" value="Glyco_transf_21"/>
    <property type="match status" value="1"/>
</dbReference>
<keyword evidence="9 16" id="KW-0812">Transmembrane</keyword>